<evidence type="ECO:0000313" key="3">
    <source>
        <dbReference type="EMBL" id="SFY42688.1"/>
    </source>
</evidence>
<dbReference type="GO" id="GO:0016853">
    <property type="term" value="F:isomerase activity"/>
    <property type="evidence" value="ECO:0007669"/>
    <property type="project" value="UniProtKB-KW"/>
</dbReference>
<dbReference type="PANTHER" id="PTHR43802:SF1">
    <property type="entry name" value="IP11341P-RELATED"/>
    <property type="match status" value="1"/>
</dbReference>
<accession>A0A1K2F691</accession>
<dbReference type="AlphaFoldDB" id="A0A1K2F691"/>
<dbReference type="Proteomes" id="UP000181909">
    <property type="component" value="Unassembled WGS sequence"/>
</dbReference>
<sequence length="107" mass="11079">MSEQSAVRIERDGAVFTVILSRPGVRNAVDGPTASQLADAFREFDEDPDASVTVLGGEGGTFCAGADLKGIGTERGNKVLADGAAPRAALRSSDVDHQSVPRQAPAR</sequence>
<evidence type="ECO:0000256" key="2">
    <source>
        <dbReference type="SAM" id="MobiDB-lite"/>
    </source>
</evidence>
<evidence type="ECO:0000313" key="4">
    <source>
        <dbReference type="Proteomes" id="UP000181909"/>
    </source>
</evidence>
<proteinExistence type="inferred from homology"/>
<dbReference type="Pfam" id="PF00378">
    <property type="entry name" value="ECH_1"/>
    <property type="match status" value="1"/>
</dbReference>
<organism evidence="3 4">
    <name type="scientific">Streptomyces atratus</name>
    <dbReference type="NCBI Taxonomy" id="1893"/>
    <lineage>
        <taxon>Bacteria</taxon>
        <taxon>Bacillati</taxon>
        <taxon>Actinomycetota</taxon>
        <taxon>Actinomycetes</taxon>
        <taxon>Kitasatosporales</taxon>
        <taxon>Streptomycetaceae</taxon>
        <taxon>Streptomyces</taxon>
    </lineage>
</organism>
<name>A0A1K2F691_STRAR</name>
<keyword evidence="3" id="KW-0413">Isomerase</keyword>
<comment type="similarity">
    <text evidence="1">Belongs to the enoyl-CoA hydratase/isomerase family.</text>
</comment>
<gene>
    <name evidence="3" type="ORF">SAMN02787144_103148</name>
</gene>
<dbReference type="SUPFAM" id="SSF52096">
    <property type="entry name" value="ClpP/crotonase"/>
    <property type="match status" value="1"/>
</dbReference>
<dbReference type="CDD" id="cd06558">
    <property type="entry name" value="crotonase-like"/>
    <property type="match status" value="1"/>
</dbReference>
<evidence type="ECO:0000256" key="1">
    <source>
        <dbReference type="ARBA" id="ARBA00005254"/>
    </source>
</evidence>
<dbReference type="InterPro" id="IPR001753">
    <property type="entry name" value="Enoyl-CoA_hydra/iso"/>
</dbReference>
<protein>
    <submittedName>
        <fullName evidence="3">Enoyl-CoA hydratase/isomerase</fullName>
    </submittedName>
</protein>
<dbReference type="OrthoDB" id="4284283at2"/>
<feature type="region of interest" description="Disordered" evidence="2">
    <location>
        <begin position="86"/>
        <end position="107"/>
    </location>
</feature>
<dbReference type="Gene3D" id="3.90.226.10">
    <property type="entry name" value="2-enoyl-CoA Hydratase, Chain A, domain 1"/>
    <property type="match status" value="1"/>
</dbReference>
<dbReference type="STRING" id="1893.SAMN02787144_103148"/>
<dbReference type="EMBL" id="FPJO01000031">
    <property type="protein sequence ID" value="SFY42688.1"/>
    <property type="molecule type" value="Genomic_DNA"/>
</dbReference>
<dbReference type="InterPro" id="IPR029045">
    <property type="entry name" value="ClpP/crotonase-like_dom_sf"/>
</dbReference>
<reference evidence="3 4" key="1">
    <citation type="submission" date="2016-11" db="EMBL/GenBank/DDBJ databases">
        <authorList>
            <person name="Jaros S."/>
            <person name="Januszkiewicz K."/>
            <person name="Wedrychowicz H."/>
        </authorList>
    </citation>
    <scope>NUCLEOTIDE SEQUENCE [LARGE SCALE GENOMIC DNA]</scope>
    <source>
        <strain evidence="3 4">OK807</strain>
    </source>
</reference>
<dbReference type="PANTHER" id="PTHR43802">
    <property type="entry name" value="ENOYL-COA HYDRATASE"/>
    <property type="match status" value="1"/>
</dbReference>